<evidence type="ECO:0000313" key="2">
    <source>
        <dbReference type="Proteomes" id="UP000004221"/>
    </source>
</evidence>
<keyword evidence="2" id="KW-1185">Reference proteome</keyword>
<reference evidence="1 2" key="1">
    <citation type="journal article" date="2012" name="ISME J.">
        <title>Nitrification expanded: discovery, physiology and genomics of a nitrite-oxidizing bacterium from the phylum Chloroflexi.</title>
        <authorList>
            <person name="Sorokin D.Y."/>
            <person name="Lucker S."/>
            <person name="Vejmelkova D."/>
            <person name="Kostrikina N.A."/>
            <person name="Kleerebezem R."/>
            <person name="Rijpstra W.I."/>
            <person name="Damste J.S."/>
            <person name="Le Paslier D."/>
            <person name="Muyzer G."/>
            <person name="Wagner M."/>
            <person name="van Loosdrecht M.C."/>
            <person name="Daims H."/>
        </authorList>
    </citation>
    <scope>NUCLEOTIDE SEQUENCE [LARGE SCALE GENOMIC DNA]</scope>
    <source>
        <strain evidence="2">none</strain>
    </source>
</reference>
<dbReference type="AlphaFoldDB" id="I4EDV3"/>
<dbReference type="Proteomes" id="UP000004221">
    <property type="component" value="Unassembled WGS sequence"/>
</dbReference>
<accession>I4EDV3</accession>
<gene>
    <name evidence="1" type="ORF">NITHO_160022</name>
</gene>
<sequence length="75" mass="8050">MVTIASASRWNEPALAEEWLASGVAFGRVVIDSFIQWLAAGMCIIRPGSGRRVRAPASSVWDGGRFAFPATPNSE</sequence>
<organism evidence="1 2">
    <name type="scientific">Nitrolancea hollandica Lb</name>
    <dbReference type="NCBI Taxonomy" id="1129897"/>
    <lineage>
        <taxon>Bacteria</taxon>
        <taxon>Pseudomonadati</taxon>
        <taxon>Thermomicrobiota</taxon>
        <taxon>Thermomicrobia</taxon>
        <taxon>Sphaerobacterales</taxon>
        <taxon>Sphaerobacterineae</taxon>
        <taxon>Sphaerobacteraceae</taxon>
        <taxon>Nitrolancea</taxon>
    </lineage>
</organism>
<name>I4EDV3_9BACT</name>
<protein>
    <submittedName>
        <fullName evidence="1">Uncharacterized protein</fullName>
    </submittedName>
</protein>
<evidence type="ECO:0000313" key="1">
    <source>
        <dbReference type="EMBL" id="CCF82865.1"/>
    </source>
</evidence>
<comment type="caution">
    <text evidence="1">The sequence shown here is derived from an EMBL/GenBank/DDBJ whole genome shotgun (WGS) entry which is preliminary data.</text>
</comment>
<dbReference type="EMBL" id="CAGS01000068">
    <property type="protein sequence ID" value="CCF82865.1"/>
    <property type="molecule type" value="Genomic_DNA"/>
</dbReference>
<proteinExistence type="predicted"/>